<organism evidence="2 3">
    <name type="scientific">Caulobacter phage CcrPW</name>
    <dbReference type="NCBI Taxonomy" id="2283271"/>
    <lineage>
        <taxon>Viruses</taxon>
        <taxon>Duplodnaviria</taxon>
        <taxon>Heunggongvirae</taxon>
        <taxon>Uroviricota</taxon>
        <taxon>Caudoviricetes</taxon>
        <taxon>Jeanschmidtviridae</taxon>
        <taxon>Colossusvirus</taxon>
        <taxon>Colossusvirus PW</taxon>
    </lineage>
</organism>
<keyword evidence="2" id="KW-0378">Hydrolase</keyword>
<dbReference type="Proteomes" id="UP000259026">
    <property type="component" value="Segment"/>
</dbReference>
<gene>
    <name evidence="2" type="ORF">CcrPW_gp220c</name>
</gene>
<keyword evidence="3" id="KW-1185">Reference proteome</keyword>
<sequence>MPADIWFLSDLHLGHEKTCTEFKMPDGVTPLRPFANADEMNEAIISRWNALVKPQDKAYLLGDIVITKRNLHLVGRLNGSKRLIRGNHDVFKTTEYLEYFKEVYGIRVMPEHRLALTHVPIHTSEVDRFGWNVHGHLHAKKVPHPRWPRLLNKTDPRYINVCVEQTNFTPLHLDEVLAMRKAL</sequence>
<accession>A0A385EDH6</accession>
<protein>
    <submittedName>
        <fullName evidence="2">Phosphohydrolase</fullName>
    </submittedName>
</protein>
<reference evidence="2 3" key="2">
    <citation type="submission" date="2018-09" db="EMBL/GenBank/DDBJ databases">
        <title>Giant CbK-like Caulobacter bacteriophages have genetically divergent genomes.</title>
        <authorList>
            <person name="Wilson K."/>
            <person name="Ely B."/>
        </authorList>
    </citation>
    <scope>NUCLEOTIDE SEQUENCE [LARGE SCALE GENOMIC DNA]</scope>
</reference>
<dbReference type="InterPro" id="IPR004843">
    <property type="entry name" value="Calcineurin-like_PHP"/>
</dbReference>
<dbReference type="GO" id="GO:0016787">
    <property type="term" value="F:hydrolase activity"/>
    <property type="evidence" value="ECO:0007669"/>
    <property type="project" value="UniProtKB-KW"/>
</dbReference>
<feature type="domain" description="Calcineurin-like phosphoesterase" evidence="1">
    <location>
        <begin position="5"/>
        <end position="137"/>
    </location>
</feature>
<dbReference type="SUPFAM" id="SSF56300">
    <property type="entry name" value="Metallo-dependent phosphatases"/>
    <property type="match status" value="1"/>
</dbReference>
<name>A0A385EDH6_9CAUD</name>
<dbReference type="Gene3D" id="3.60.21.10">
    <property type="match status" value="1"/>
</dbReference>
<evidence type="ECO:0000313" key="2">
    <source>
        <dbReference type="EMBL" id="AXQ68759.1"/>
    </source>
</evidence>
<evidence type="ECO:0000313" key="3">
    <source>
        <dbReference type="Proteomes" id="UP000259026"/>
    </source>
</evidence>
<dbReference type="Pfam" id="PF00149">
    <property type="entry name" value="Metallophos"/>
    <property type="match status" value="1"/>
</dbReference>
<proteinExistence type="predicted"/>
<evidence type="ECO:0000259" key="1">
    <source>
        <dbReference type="Pfam" id="PF00149"/>
    </source>
</evidence>
<dbReference type="EMBL" id="MH588545">
    <property type="protein sequence ID" value="AXQ68759.1"/>
    <property type="molecule type" value="Genomic_DNA"/>
</dbReference>
<dbReference type="InterPro" id="IPR029052">
    <property type="entry name" value="Metallo-depent_PP-like"/>
</dbReference>
<reference evidence="3" key="1">
    <citation type="submission" date="2018-07" db="EMBL/GenBank/DDBJ databases">
        <title>Giant CbK-like Caulobacter bacteriophages have genetically divergent genomes.</title>
        <authorList>
            <person name="Wilson K.M."/>
            <person name="Ely B."/>
        </authorList>
    </citation>
    <scope>NUCLEOTIDE SEQUENCE [LARGE SCALE GENOMIC DNA]</scope>
</reference>